<dbReference type="InterPro" id="IPR045134">
    <property type="entry name" value="UHRF1/2-like"/>
</dbReference>
<evidence type="ECO:0000256" key="2">
    <source>
        <dbReference type="PROSITE-ProRule" id="PRU00358"/>
    </source>
</evidence>
<dbReference type="GO" id="GO:0061630">
    <property type="term" value="F:ubiquitin protein ligase activity"/>
    <property type="evidence" value="ECO:0007669"/>
    <property type="project" value="TreeGrafter"/>
</dbReference>
<protein>
    <recommendedName>
        <fullName evidence="4">YDG domain-containing protein</fullName>
    </recommendedName>
</protein>
<dbReference type="GO" id="GO:0005634">
    <property type="term" value="C:nucleus"/>
    <property type="evidence" value="ECO:0007669"/>
    <property type="project" value="UniProtKB-SubCell"/>
</dbReference>
<dbReference type="PANTHER" id="PTHR14140">
    <property type="entry name" value="E3 UBIQUITIN-PROTEIN LIGASE UHRF-RELATED"/>
    <property type="match status" value="1"/>
</dbReference>
<dbReference type="PANTHER" id="PTHR14140:SF27">
    <property type="entry name" value="OS04G0289800 PROTEIN"/>
    <property type="match status" value="1"/>
</dbReference>
<proteinExistence type="predicted"/>
<feature type="domain" description="YDG" evidence="4">
    <location>
        <begin position="311"/>
        <end position="451"/>
    </location>
</feature>
<organism evidence="5 6">
    <name type="scientific">Botrytis paeoniae</name>
    <dbReference type="NCBI Taxonomy" id="278948"/>
    <lineage>
        <taxon>Eukaryota</taxon>
        <taxon>Fungi</taxon>
        <taxon>Dikarya</taxon>
        <taxon>Ascomycota</taxon>
        <taxon>Pezizomycotina</taxon>
        <taxon>Leotiomycetes</taxon>
        <taxon>Helotiales</taxon>
        <taxon>Sclerotiniaceae</taxon>
        <taxon>Botrytis</taxon>
    </lineage>
</organism>
<dbReference type="EMBL" id="PQXI01000588">
    <property type="protein sequence ID" value="TGO15147.1"/>
    <property type="molecule type" value="Genomic_DNA"/>
</dbReference>
<dbReference type="Pfam" id="PF02182">
    <property type="entry name" value="SAD_SRA"/>
    <property type="match status" value="1"/>
</dbReference>
<dbReference type="Gene3D" id="2.30.280.10">
    <property type="entry name" value="SRA-YDG"/>
    <property type="match status" value="1"/>
</dbReference>
<reference evidence="5 6" key="1">
    <citation type="submission" date="2017-12" db="EMBL/GenBank/DDBJ databases">
        <title>Comparative genomics of Botrytis spp.</title>
        <authorList>
            <person name="Valero-Jimenez C.A."/>
            <person name="Tapia P."/>
            <person name="Veloso J."/>
            <person name="Silva-Moreno E."/>
            <person name="Staats M."/>
            <person name="Valdes J.H."/>
            <person name="Van Kan J.A.L."/>
        </authorList>
    </citation>
    <scope>NUCLEOTIDE SEQUENCE [LARGE SCALE GENOMIC DNA]</scope>
    <source>
        <strain evidence="5 6">Bp0003</strain>
    </source>
</reference>
<comment type="caution">
    <text evidence="5">The sequence shown here is derived from an EMBL/GenBank/DDBJ whole genome shotgun (WGS) entry which is preliminary data.</text>
</comment>
<feature type="compositionally biased region" description="Polar residues" evidence="3">
    <location>
        <begin position="257"/>
        <end position="270"/>
    </location>
</feature>
<dbReference type="SMART" id="SM00466">
    <property type="entry name" value="SRA"/>
    <property type="match status" value="1"/>
</dbReference>
<evidence type="ECO:0000313" key="5">
    <source>
        <dbReference type="EMBL" id="TGO15147.1"/>
    </source>
</evidence>
<name>A0A4Z1F226_9HELO</name>
<evidence type="ECO:0000259" key="4">
    <source>
        <dbReference type="PROSITE" id="PS51015"/>
    </source>
</evidence>
<dbReference type="Proteomes" id="UP000297910">
    <property type="component" value="Unassembled WGS sequence"/>
</dbReference>
<dbReference type="PROSITE" id="PS51015">
    <property type="entry name" value="YDG"/>
    <property type="match status" value="1"/>
</dbReference>
<comment type="subcellular location">
    <subcellularLocation>
        <location evidence="2">Nucleus</location>
    </subcellularLocation>
</comment>
<dbReference type="InterPro" id="IPR036987">
    <property type="entry name" value="SRA-YDG_sf"/>
</dbReference>
<keyword evidence="6" id="KW-1185">Reference proteome</keyword>
<dbReference type="AlphaFoldDB" id="A0A4Z1F226"/>
<dbReference type="InterPro" id="IPR003105">
    <property type="entry name" value="SRA_YDG"/>
</dbReference>
<dbReference type="InterPro" id="IPR015947">
    <property type="entry name" value="PUA-like_sf"/>
</dbReference>
<evidence type="ECO:0000313" key="6">
    <source>
        <dbReference type="Proteomes" id="UP000297910"/>
    </source>
</evidence>
<gene>
    <name evidence="5" type="ORF">BPAE_0590g00030</name>
</gene>
<feature type="region of interest" description="Disordered" evidence="3">
    <location>
        <begin position="229"/>
        <end position="275"/>
    </location>
</feature>
<accession>A0A4Z1F226</accession>
<keyword evidence="1 2" id="KW-0539">Nucleus</keyword>
<evidence type="ECO:0000256" key="3">
    <source>
        <dbReference type="SAM" id="MobiDB-lite"/>
    </source>
</evidence>
<dbReference type="GO" id="GO:0044027">
    <property type="term" value="P:negative regulation of gene expression via chromosomal CpG island methylation"/>
    <property type="evidence" value="ECO:0007669"/>
    <property type="project" value="TreeGrafter"/>
</dbReference>
<dbReference type="SUPFAM" id="SSF88697">
    <property type="entry name" value="PUA domain-like"/>
    <property type="match status" value="1"/>
</dbReference>
<evidence type="ECO:0000256" key="1">
    <source>
        <dbReference type="ARBA" id="ARBA00023242"/>
    </source>
</evidence>
<dbReference type="GO" id="GO:0016567">
    <property type="term" value="P:protein ubiquitination"/>
    <property type="evidence" value="ECO:0007669"/>
    <property type="project" value="TreeGrafter"/>
</dbReference>
<sequence>MSSLGINNGGVASLSGASALEPLPELPLSATSQAPDQIDSTIEQLRIKSEPLSDTQLSPDPEHTEVSIKEEPDIKDNGNIDILSIEPQFDHKDAIKKLLDINMEPGFNVSDINTEPTSAFKTLQEIKEAVKMAAVSSKNGHQPNREQWRKVKIFLYIISRIDLVEPKFSKPLKLKNVLELFANPLFKCPKEYSSIAKALIDRIEAQNGFEAPPPPPPPSAAALTIDTQSANANKNKKRKSVGDTPTSSKRSRDNSTSEETSAPGNSTSGSVAPVHLPPSNHLIWGDRGIMRGCLLNLSIRKDFKAKDCKIYGHNGLTVGDCWARQIAALRDGAHGAPQAGIVGDVEEGAYSIIISKHYEGFDLDQGDTIEYSAPGAIDSTAKEPESTKHGVIVLKRSIVTKNPVRVLRTAGCAWKNGPAMGIRYDGLYRVIEGKVGTNGKGGKYWRFTLKRLRRVNGSDQVPINISRPTKEEVGLFEKVREGY</sequence>